<proteinExistence type="predicted"/>
<dbReference type="Gene3D" id="3.60.10.10">
    <property type="entry name" value="Endonuclease/exonuclease/phosphatase"/>
    <property type="match status" value="1"/>
</dbReference>
<evidence type="ECO:0000259" key="1">
    <source>
        <dbReference type="PROSITE" id="PS50878"/>
    </source>
</evidence>
<accession>A0A226DD09</accession>
<comment type="caution">
    <text evidence="2">The sequence shown here is derived from an EMBL/GenBank/DDBJ whole genome shotgun (WGS) entry which is preliminary data.</text>
</comment>
<dbReference type="OMA" id="MWIRELE"/>
<dbReference type="Proteomes" id="UP000198287">
    <property type="component" value="Unassembled WGS sequence"/>
</dbReference>
<dbReference type="InterPro" id="IPR000477">
    <property type="entry name" value="RT_dom"/>
</dbReference>
<reference evidence="2 3" key="1">
    <citation type="submission" date="2015-12" db="EMBL/GenBank/DDBJ databases">
        <title>The genome of Folsomia candida.</title>
        <authorList>
            <person name="Faddeeva A."/>
            <person name="Derks M.F."/>
            <person name="Anvar Y."/>
            <person name="Smit S."/>
            <person name="Van Straalen N."/>
            <person name="Roelofs D."/>
        </authorList>
    </citation>
    <scope>NUCLEOTIDE SEQUENCE [LARGE SCALE GENOMIC DNA]</scope>
    <source>
        <strain evidence="2 3">VU population</strain>
        <tissue evidence="2">Whole body</tissue>
    </source>
</reference>
<dbReference type="OrthoDB" id="1421278at2759"/>
<dbReference type="GO" id="GO:0003964">
    <property type="term" value="F:RNA-directed DNA polymerase activity"/>
    <property type="evidence" value="ECO:0007669"/>
    <property type="project" value="UniProtKB-KW"/>
</dbReference>
<organism evidence="2 3">
    <name type="scientific">Folsomia candida</name>
    <name type="common">Springtail</name>
    <dbReference type="NCBI Taxonomy" id="158441"/>
    <lineage>
        <taxon>Eukaryota</taxon>
        <taxon>Metazoa</taxon>
        <taxon>Ecdysozoa</taxon>
        <taxon>Arthropoda</taxon>
        <taxon>Hexapoda</taxon>
        <taxon>Collembola</taxon>
        <taxon>Entomobryomorpha</taxon>
        <taxon>Isotomoidea</taxon>
        <taxon>Isotomidae</taxon>
        <taxon>Proisotominae</taxon>
        <taxon>Folsomia</taxon>
    </lineage>
</organism>
<evidence type="ECO:0000313" key="2">
    <source>
        <dbReference type="EMBL" id="OXA43455.1"/>
    </source>
</evidence>
<dbReference type="InterPro" id="IPR043502">
    <property type="entry name" value="DNA/RNA_pol_sf"/>
</dbReference>
<evidence type="ECO:0000313" key="3">
    <source>
        <dbReference type="Proteomes" id="UP000198287"/>
    </source>
</evidence>
<dbReference type="InterPro" id="IPR005135">
    <property type="entry name" value="Endo/exonuclease/phosphatase"/>
</dbReference>
<feature type="domain" description="Reverse transcriptase" evidence="1">
    <location>
        <begin position="370"/>
        <end position="632"/>
    </location>
</feature>
<name>A0A226DD09_FOLCA</name>
<protein>
    <submittedName>
        <fullName evidence="2">Putative RNA-directed DNA polymerase from transposon X-element</fullName>
    </submittedName>
</protein>
<keyword evidence="2" id="KW-0548">Nucleotidyltransferase</keyword>
<keyword evidence="2" id="KW-0808">Transferase</keyword>
<dbReference type="EMBL" id="LNIX01000022">
    <property type="protein sequence ID" value="OXA43455.1"/>
    <property type="molecule type" value="Genomic_DNA"/>
</dbReference>
<dbReference type="PROSITE" id="PS50878">
    <property type="entry name" value="RT_POL"/>
    <property type="match status" value="1"/>
</dbReference>
<dbReference type="STRING" id="158441.A0A226DD09"/>
<dbReference type="Pfam" id="PF14529">
    <property type="entry name" value="Exo_endo_phos_2"/>
    <property type="match status" value="1"/>
</dbReference>
<dbReference type="AlphaFoldDB" id="A0A226DD09"/>
<dbReference type="SUPFAM" id="SSF56672">
    <property type="entry name" value="DNA/RNA polymerases"/>
    <property type="match status" value="1"/>
</dbReference>
<keyword evidence="2" id="KW-0695">RNA-directed DNA polymerase</keyword>
<dbReference type="SUPFAM" id="SSF56219">
    <property type="entry name" value="DNase I-like"/>
    <property type="match status" value="1"/>
</dbReference>
<dbReference type="CDD" id="cd01650">
    <property type="entry name" value="RT_nLTR_like"/>
    <property type="match status" value="1"/>
</dbReference>
<sequence length="816" mass="93785">MHDHIQQEFIEHLEEIHRNYSADSLIVGGDFNARVGELCHESDELMVSNRIKGQRHSEDKIISRRGRELLLDMTASSMPLLNGRAKGDEITFIGGQGSSTIDLVFVNPKAADLTQHMSVNNLPYSSHLPCKLSLNANLTNQAILLRRVRWDNNKKEKYVEAINSLTKLQTDSEMSYSAISDTILEAANAAGMIKTSCYGKIQSKPWFDTDCKESRKDLNSILHQAKKHGWNYEISNNYREQRAKFKYLCRAKKKDYDDAWRMKLGSCKGSSEFWRAVKRLRHTVPTPNLIQEKDWISFHKNLMPSREFDTNEYLGNMVEELDCDIGRDELVRAMNKLKNNKSPGPDCIVNELLKNLPDSGVDMVLNLLNRIMKKEEVPLEWTESVTCMIFKEGDESNPANYRPISLLNTMLKLFTQVLYGRLVIWAEKNKLIPECQGGFRSGRSCEDQILCLQTAIHAKLKQEKGNALFVDFERCFNTLPHNKMWNKLFSLGMSGKIIRILKSLYENASTRVRMEHGLTQPIDITEGVMQGEIVSPFLYSLYVSEMEKLLINSNIPGVKIERDFFLHLLCYADDTVVLASTPINLQHKINILKEYFEELGLKVNLSKTKIMVLGKEVRSGEYGPLNWVGQVNKLLEEMGYGNFMHSLDASLIPAMLERVIDISRQEDISKVNCSTRYSHYKELINLTPGPAPYLEFNLPFKKLTLIAQARLNLTSFYHEKYVHKLNVDEICNICNCKEEESIFHVLWNCRVYGGSRMWIRELEGKKDKTMGLLCNKIGHADSIYKYLNEVLRMRILMLEEDNLSINRTNTTNANIK</sequence>
<dbReference type="PANTHER" id="PTHR19446">
    <property type="entry name" value="REVERSE TRANSCRIPTASES"/>
    <property type="match status" value="1"/>
</dbReference>
<dbReference type="InterPro" id="IPR036691">
    <property type="entry name" value="Endo/exonu/phosph_ase_sf"/>
</dbReference>
<keyword evidence="3" id="KW-1185">Reference proteome</keyword>
<dbReference type="Pfam" id="PF00078">
    <property type="entry name" value="RVT_1"/>
    <property type="match status" value="1"/>
</dbReference>
<gene>
    <name evidence="2" type="ORF">Fcan01_21791</name>
</gene>